<name>A0ABV5UCM9_9PSEU</name>
<dbReference type="Proteomes" id="UP001589535">
    <property type="component" value="Unassembled WGS sequence"/>
</dbReference>
<organism evidence="2 3">
    <name type="scientific">Amycolatopsis plumensis</name>
    <dbReference type="NCBI Taxonomy" id="236508"/>
    <lineage>
        <taxon>Bacteria</taxon>
        <taxon>Bacillati</taxon>
        <taxon>Actinomycetota</taxon>
        <taxon>Actinomycetes</taxon>
        <taxon>Pseudonocardiales</taxon>
        <taxon>Pseudonocardiaceae</taxon>
        <taxon>Amycolatopsis</taxon>
    </lineage>
</organism>
<sequence>MPIPTERGSRPFAPARDHVCRGYRGRGGFVAHAQEFLAEGLAAGERVLYVAPGDEAALTGQLRADERCDEGLERGAVQVASVDEAYPTGAVVDPAGQVELYAAATSEALAAGFTGLRVAADATSLVRTPAQVDAFARYEHLVDHYMAGHPMSAMCGYDVAELGGGVVAQLACMHPTAHEGGAPFHLHGHARGGSAAALEGDLDLESRELWPLALERAGLREEGGTIAIDAAGLDFVDHRSLVALAAYAERHATTVVLRTKLSTPARLVELLDLPGIRVEQAA</sequence>
<comment type="caution">
    <text evidence="2">The sequence shown here is derived from an EMBL/GenBank/DDBJ whole genome shotgun (WGS) entry which is preliminary data.</text>
</comment>
<evidence type="ECO:0000313" key="2">
    <source>
        <dbReference type="EMBL" id="MFB9689027.1"/>
    </source>
</evidence>
<evidence type="ECO:0000313" key="3">
    <source>
        <dbReference type="Proteomes" id="UP001589535"/>
    </source>
</evidence>
<gene>
    <name evidence="2" type="ORF">ACFFTO_33040</name>
</gene>
<dbReference type="Pfam" id="PF14417">
    <property type="entry name" value="MEDS"/>
    <property type="match status" value="1"/>
</dbReference>
<feature type="domain" description="MEDS" evidence="1">
    <location>
        <begin position="17"/>
        <end position="175"/>
    </location>
</feature>
<dbReference type="RefSeq" id="WP_378202092.1">
    <property type="nucleotide sequence ID" value="NZ_JBHMBK010000032.1"/>
</dbReference>
<dbReference type="EMBL" id="JBHMBK010000032">
    <property type="protein sequence ID" value="MFB9689027.1"/>
    <property type="molecule type" value="Genomic_DNA"/>
</dbReference>
<reference evidence="2 3" key="1">
    <citation type="submission" date="2024-09" db="EMBL/GenBank/DDBJ databases">
        <authorList>
            <person name="Sun Q."/>
            <person name="Mori K."/>
        </authorList>
    </citation>
    <scope>NUCLEOTIDE SEQUENCE [LARGE SCALE GENOMIC DNA]</scope>
    <source>
        <strain evidence="2 3">JCM 13852</strain>
    </source>
</reference>
<proteinExistence type="predicted"/>
<accession>A0ABV5UCM9</accession>
<keyword evidence="3" id="KW-1185">Reference proteome</keyword>
<evidence type="ECO:0000259" key="1">
    <source>
        <dbReference type="Pfam" id="PF14417"/>
    </source>
</evidence>
<protein>
    <submittedName>
        <fullName evidence="2">MEDS domain-containing protein</fullName>
    </submittedName>
</protein>
<dbReference type="InterPro" id="IPR025847">
    <property type="entry name" value="MEDS_domain"/>
</dbReference>